<evidence type="ECO:0000313" key="2">
    <source>
        <dbReference type="Proteomes" id="UP001145114"/>
    </source>
</evidence>
<comment type="caution">
    <text evidence="1">The sequence shown here is derived from an EMBL/GenBank/DDBJ whole genome shotgun (WGS) entry which is preliminary data.</text>
</comment>
<keyword evidence="2" id="KW-1185">Reference proteome</keyword>
<accession>A0ACC1I0M6</accession>
<feature type="non-terminal residue" evidence="1">
    <location>
        <position position="178"/>
    </location>
</feature>
<proteinExistence type="predicted"/>
<dbReference type="EMBL" id="JAMZIH010000233">
    <property type="protein sequence ID" value="KAJ1679689.1"/>
    <property type="molecule type" value="Genomic_DNA"/>
</dbReference>
<protein>
    <submittedName>
        <fullName evidence="1">Uncharacterized protein</fullName>
    </submittedName>
</protein>
<reference evidence="1" key="1">
    <citation type="submission" date="2022-06" db="EMBL/GenBank/DDBJ databases">
        <title>Phylogenomic reconstructions and comparative analyses of Kickxellomycotina fungi.</title>
        <authorList>
            <person name="Reynolds N.K."/>
            <person name="Stajich J.E."/>
            <person name="Barry K."/>
            <person name="Grigoriev I.V."/>
            <person name="Crous P."/>
            <person name="Smith M.E."/>
        </authorList>
    </citation>
    <scope>NUCLEOTIDE SEQUENCE</scope>
    <source>
        <strain evidence="1">RSA 2271</strain>
    </source>
</reference>
<sequence>MDDDPEGSPPPSSHISGASSTFSSSRSICRSKAAIDRSVSNDILTCYFVRHGERADVVDPNWRTALPGSYKPYDPPLSPRGEAQAQQTGKFIYDCEASSRAQSCRSSDDRTSQVSYYVTAVGILRGFRQREYLRDKGPLSKWILQLEPGVCDWLAENYHHHDIPITMLEDRQQDIATG</sequence>
<evidence type="ECO:0000313" key="1">
    <source>
        <dbReference type="EMBL" id="KAJ1679689.1"/>
    </source>
</evidence>
<organism evidence="1 2">
    <name type="scientific">Spiromyces aspiralis</name>
    <dbReference type="NCBI Taxonomy" id="68401"/>
    <lineage>
        <taxon>Eukaryota</taxon>
        <taxon>Fungi</taxon>
        <taxon>Fungi incertae sedis</taxon>
        <taxon>Zoopagomycota</taxon>
        <taxon>Kickxellomycotina</taxon>
        <taxon>Kickxellomycetes</taxon>
        <taxon>Kickxellales</taxon>
        <taxon>Kickxellaceae</taxon>
        <taxon>Spiromyces</taxon>
    </lineage>
</organism>
<gene>
    <name evidence="1" type="ORF">EV182_001540</name>
</gene>
<dbReference type="Proteomes" id="UP001145114">
    <property type="component" value="Unassembled WGS sequence"/>
</dbReference>
<name>A0ACC1I0M6_9FUNG</name>